<feature type="compositionally biased region" description="Polar residues" evidence="1">
    <location>
        <begin position="46"/>
        <end position="60"/>
    </location>
</feature>
<dbReference type="EMBL" id="KN834784">
    <property type="protein sequence ID" value="KIK58555.1"/>
    <property type="molecule type" value="Genomic_DNA"/>
</dbReference>
<dbReference type="HOGENOM" id="CLU_2184277_0_0_1"/>
<evidence type="ECO:0000256" key="1">
    <source>
        <dbReference type="SAM" id="MobiDB-lite"/>
    </source>
</evidence>
<proteinExistence type="predicted"/>
<feature type="non-terminal residue" evidence="2">
    <location>
        <position position="112"/>
    </location>
</feature>
<evidence type="ECO:0000313" key="2">
    <source>
        <dbReference type="EMBL" id="KIK58555.1"/>
    </source>
</evidence>
<sequence length="112" mass="12532">MQQNAIRKGGLRNFVTPDLVQEGLCMVRDAQRPLLRPILSEKRLNASPSPTLSCQRTPWRSTEECEGVGRNDKAMSCALRWSNSPEHKAMRSRYGGGRKRGGGTLRTRVNGH</sequence>
<feature type="region of interest" description="Disordered" evidence="1">
    <location>
        <begin position="45"/>
        <end position="67"/>
    </location>
</feature>
<evidence type="ECO:0000313" key="3">
    <source>
        <dbReference type="Proteomes" id="UP000053593"/>
    </source>
</evidence>
<keyword evidence="3" id="KW-1185">Reference proteome</keyword>
<accession>A0A0D0B5F1</accession>
<feature type="region of interest" description="Disordered" evidence="1">
    <location>
        <begin position="86"/>
        <end position="112"/>
    </location>
</feature>
<reference evidence="2 3" key="1">
    <citation type="submission" date="2014-04" db="EMBL/GenBank/DDBJ databases">
        <title>Evolutionary Origins and Diversification of the Mycorrhizal Mutualists.</title>
        <authorList>
            <consortium name="DOE Joint Genome Institute"/>
            <consortium name="Mycorrhizal Genomics Consortium"/>
            <person name="Kohler A."/>
            <person name="Kuo A."/>
            <person name="Nagy L.G."/>
            <person name="Floudas D."/>
            <person name="Copeland A."/>
            <person name="Barry K.W."/>
            <person name="Cichocki N."/>
            <person name="Veneault-Fourrey C."/>
            <person name="LaButti K."/>
            <person name="Lindquist E.A."/>
            <person name="Lipzen A."/>
            <person name="Lundell T."/>
            <person name="Morin E."/>
            <person name="Murat C."/>
            <person name="Riley R."/>
            <person name="Ohm R."/>
            <person name="Sun H."/>
            <person name="Tunlid A."/>
            <person name="Henrissat B."/>
            <person name="Grigoriev I.V."/>
            <person name="Hibbett D.S."/>
            <person name="Martin F."/>
        </authorList>
    </citation>
    <scope>NUCLEOTIDE SEQUENCE [LARGE SCALE GENOMIC DNA]</scope>
    <source>
        <strain evidence="2 3">FD-317 M1</strain>
    </source>
</reference>
<protein>
    <submittedName>
        <fullName evidence="2">Uncharacterized protein</fullName>
    </submittedName>
</protein>
<gene>
    <name evidence="2" type="ORF">GYMLUDRAFT_45182</name>
</gene>
<name>A0A0D0B5F1_9AGAR</name>
<dbReference type="AlphaFoldDB" id="A0A0D0B5F1"/>
<dbReference type="Proteomes" id="UP000053593">
    <property type="component" value="Unassembled WGS sequence"/>
</dbReference>
<organism evidence="2 3">
    <name type="scientific">Collybiopsis luxurians FD-317 M1</name>
    <dbReference type="NCBI Taxonomy" id="944289"/>
    <lineage>
        <taxon>Eukaryota</taxon>
        <taxon>Fungi</taxon>
        <taxon>Dikarya</taxon>
        <taxon>Basidiomycota</taxon>
        <taxon>Agaricomycotina</taxon>
        <taxon>Agaricomycetes</taxon>
        <taxon>Agaricomycetidae</taxon>
        <taxon>Agaricales</taxon>
        <taxon>Marasmiineae</taxon>
        <taxon>Omphalotaceae</taxon>
        <taxon>Collybiopsis</taxon>
        <taxon>Collybiopsis luxurians</taxon>
    </lineage>
</organism>